<dbReference type="OrthoDB" id="6354365at2759"/>
<dbReference type="STRING" id="6689.A0A423U5Z5"/>
<sequence length="340" mass="39184">MSTSVWSNAETQGIFFNLTMSYHRLSDVVWQSGDLVPLTSSPGSHSEPRNLFNTTDETFLQYKDYMLGYDRGIKMLDNRPRMRSEHSKSNDSTLNGYFGHSNGTEGKPKKQYDPPGDRLDKKDAINATEDRNSSGAESEDLPWHAFFTQEEIAKASRTKLAAWMASHCPTDSRRENLVAALQKHISVTTIGKCGELSCGRNHMDTYCYRWLASSHLFYLSFENALCDDYVTEKLWRPLEHGMVPVVYGGARYEDFLPFGSFINASKFKSAMHLAKYLVYLGNHPTAYLRHLQWRRFWRVRWPTPWCHLCSRLHQQQSAPSIVTLDSWWNSTATCYSPTMW</sequence>
<dbReference type="FunFam" id="3.40.50.11660:FF:000002">
    <property type="entry name" value="Alpha-(1,3)-fucosyltransferase"/>
    <property type="match status" value="1"/>
</dbReference>
<protein>
    <recommendedName>
        <fullName evidence="12">Fucosyltransferase</fullName>
        <ecNumber evidence="12">2.4.1.-</ecNumber>
    </recommendedName>
</protein>
<keyword evidence="7" id="KW-0735">Signal-anchor</keyword>
<feature type="region of interest" description="Disordered" evidence="13">
    <location>
        <begin position="78"/>
        <end position="122"/>
    </location>
</feature>
<name>A0A423U5Z5_PENVA</name>
<keyword evidence="6 12" id="KW-0812">Transmembrane</keyword>
<evidence type="ECO:0000256" key="1">
    <source>
        <dbReference type="ARBA" id="ARBA00004447"/>
    </source>
</evidence>
<keyword evidence="8" id="KW-1133">Transmembrane helix</keyword>
<evidence type="ECO:0000256" key="13">
    <source>
        <dbReference type="SAM" id="MobiDB-lite"/>
    </source>
</evidence>
<accession>A0A423U5Z5</accession>
<dbReference type="PANTHER" id="PTHR48438:SF1">
    <property type="entry name" value="ALPHA-(1,3)-FUCOSYLTRANSFERASE C-RELATED"/>
    <property type="match status" value="1"/>
</dbReference>
<gene>
    <name evidence="15" type="ORF">C7M84_022692</name>
</gene>
<evidence type="ECO:0000256" key="5">
    <source>
        <dbReference type="ARBA" id="ARBA00022679"/>
    </source>
</evidence>
<dbReference type="PANTHER" id="PTHR48438">
    <property type="entry name" value="ALPHA-(1,3)-FUCOSYLTRANSFERASE C-RELATED"/>
    <property type="match status" value="1"/>
</dbReference>
<feature type="compositionally biased region" description="Basic and acidic residues" evidence="13">
    <location>
        <begin position="78"/>
        <end position="89"/>
    </location>
</feature>
<reference evidence="15 16" key="1">
    <citation type="submission" date="2018-04" db="EMBL/GenBank/DDBJ databases">
        <authorList>
            <person name="Zhang X."/>
            <person name="Yuan J."/>
            <person name="Li F."/>
            <person name="Xiang J."/>
        </authorList>
    </citation>
    <scope>NUCLEOTIDE SEQUENCE [LARGE SCALE GENOMIC DNA]</scope>
    <source>
        <tissue evidence="15">Muscle</tissue>
    </source>
</reference>
<evidence type="ECO:0000256" key="4">
    <source>
        <dbReference type="ARBA" id="ARBA00022676"/>
    </source>
</evidence>
<keyword evidence="11" id="KW-0325">Glycoprotein</keyword>
<dbReference type="SUPFAM" id="SSF53756">
    <property type="entry name" value="UDP-Glycosyltransferase/glycogen phosphorylase"/>
    <property type="match status" value="1"/>
</dbReference>
<comment type="similarity">
    <text evidence="3 12">Belongs to the glycosyltransferase 10 family.</text>
</comment>
<evidence type="ECO:0000256" key="8">
    <source>
        <dbReference type="ARBA" id="ARBA00022989"/>
    </source>
</evidence>
<dbReference type="Proteomes" id="UP000283509">
    <property type="component" value="Unassembled WGS sequence"/>
</dbReference>
<dbReference type="GO" id="GO:0032580">
    <property type="term" value="C:Golgi cisterna membrane"/>
    <property type="evidence" value="ECO:0007669"/>
    <property type="project" value="UniProtKB-SubCell"/>
</dbReference>
<proteinExistence type="inferred from homology"/>
<evidence type="ECO:0000256" key="12">
    <source>
        <dbReference type="RuleBase" id="RU003832"/>
    </source>
</evidence>
<evidence type="ECO:0000256" key="6">
    <source>
        <dbReference type="ARBA" id="ARBA00022692"/>
    </source>
</evidence>
<evidence type="ECO:0000256" key="3">
    <source>
        <dbReference type="ARBA" id="ARBA00008919"/>
    </source>
</evidence>
<evidence type="ECO:0000313" key="16">
    <source>
        <dbReference type="Proteomes" id="UP000283509"/>
    </source>
</evidence>
<keyword evidence="5 12" id="KW-0808">Transferase</keyword>
<keyword evidence="16" id="KW-1185">Reference proteome</keyword>
<evidence type="ECO:0000256" key="9">
    <source>
        <dbReference type="ARBA" id="ARBA00023034"/>
    </source>
</evidence>
<dbReference type="EC" id="2.4.1.-" evidence="12"/>
<dbReference type="EMBL" id="QCYY01000591">
    <property type="protein sequence ID" value="ROT84116.1"/>
    <property type="molecule type" value="Genomic_DNA"/>
</dbReference>
<evidence type="ECO:0000256" key="11">
    <source>
        <dbReference type="ARBA" id="ARBA00023180"/>
    </source>
</evidence>
<evidence type="ECO:0000313" key="15">
    <source>
        <dbReference type="EMBL" id="ROT84116.1"/>
    </source>
</evidence>
<keyword evidence="9 12" id="KW-0333">Golgi apparatus</keyword>
<dbReference type="AlphaFoldDB" id="A0A423U5Z5"/>
<reference evidence="15 16" key="2">
    <citation type="submission" date="2019-01" db="EMBL/GenBank/DDBJ databases">
        <title>The decoding of complex shrimp genome reveals the adaptation for benthos swimmer, frequently molting mechanism and breeding impact on genome.</title>
        <authorList>
            <person name="Sun Y."/>
            <person name="Gao Y."/>
            <person name="Yu Y."/>
        </authorList>
    </citation>
    <scope>NUCLEOTIDE SEQUENCE [LARGE SCALE GENOMIC DNA]</scope>
    <source>
        <tissue evidence="15">Muscle</tissue>
    </source>
</reference>
<comment type="caution">
    <text evidence="15">The sequence shown here is derived from an EMBL/GenBank/DDBJ whole genome shotgun (WGS) entry which is preliminary data.</text>
</comment>
<dbReference type="InterPro" id="IPR038577">
    <property type="entry name" value="GT10-like_C_sf"/>
</dbReference>
<organism evidence="15 16">
    <name type="scientific">Penaeus vannamei</name>
    <name type="common">Whiteleg shrimp</name>
    <name type="synonym">Litopenaeus vannamei</name>
    <dbReference type="NCBI Taxonomy" id="6689"/>
    <lineage>
        <taxon>Eukaryota</taxon>
        <taxon>Metazoa</taxon>
        <taxon>Ecdysozoa</taxon>
        <taxon>Arthropoda</taxon>
        <taxon>Crustacea</taxon>
        <taxon>Multicrustacea</taxon>
        <taxon>Malacostraca</taxon>
        <taxon>Eumalacostraca</taxon>
        <taxon>Eucarida</taxon>
        <taxon>Decapoda</taxon>
        <taxon>Dendrobranchiata</taxon>
        <taxon>Penaeoidea</taxon>
        <taxon>Penaeidae</taxon>
        <taxon>Penaeus</taxon>
    </lineage>
</organism>
<evidence type="ECO:0000256" key="7">
    <source>
        <dbReference type="ARBA" id="ARBA00022968"/>
    </source>
</evidence>
<feature type="compositionally biased region" description="Basic and acidic residues" evidence="13">
    <location>
        <begin position="106"/>
        <end position="122"/>
    </location>
</feature>
<dbReference type="UniPathway" id="UPA00378"/>
<dbReference type="InterPro" id="IPR001503">
    <property type="entry name" value="Glyco_trans_10"/>
</dbReference>
<keyword evidence="10" id="KW-0472">Membrane</keyword>
<feature type="domain" description="Fucosyltransferase C-terminal" evidence="14">
    <location>
        <begin position="156"/>
        <end position="325"/>
    </location>
</feature>
<evidence type="ECO:0000256" key="10">
    <source>
        <dbReference type="ARBA" id="ARBA00023136"/>
    </source>
</evidence>
<evidence type="ECO:0000259" key="14">
    <source>
        <dbReference type="Pfam" id="PF00852"/>
    </source>
</evidence>
<dbReference type="GO" id="GO:0008417">
    <property type="term" value="F:fucosyltransferase activity"/>
    <property type="evidence" value="ECO:0007669"/>
    <property type="project" value="InterPro"/>
</dbReference>
<dbReference type="InterPro" id="IPR055270">
    <property type="entry name" value="Glyco_tran_10_C"/>
</dbReference>
<comment type="pathway">
    <text evidence="2">Protein modification; protein glycosylation.</text>
</comment>
<keyword evidence="4 12" id="KW-0328">Glycosyltransferase</keyword>
<evidence type="ECO:0000256" key="2">
    <source>
        <dbReference type="ARBA" id="ARBA00004922"/>
    </source>
</evidence>
<comment type="subcellular location">
    <subcellularLocation>
        <location evidence="1 12">Golgi apparatus</location>
        <location evidence="1 12">Golgi stack membrane</location>
        <topology evidence="1 12">Single-pass type II membrane protein</topology>
    </subcellularLocation>
</comment>
<dbReference type="Pfam" id="PF00852">
    <property type="entry name" value="Glyco_transf_10"/>
    <property type="match status" value="1"/>
</dbReference>
<dbReference type="Gene3D" id="3.40.50.11660">
    <property type="entry name" value="Glycosyl transferase family 10, C-terminal domain"/>
    <property type="match status" value="1"/>
</dbReference>